<proteinExistence type="predicted"/>
<sequence>MDSTTFEYLLEKVAPIIKKNDTHFRPAISPAEKLMVTLRFLATGDSYQSLMYLFRISASTISLFVPEVCLAIYTALKEYIKRMYSQMVELVEPVHLPRLVCL</sequence>
<dbReference type="Proteomes" id="UP001064048">
    <property type="component" value="Chromosome 4"/>
</dbReference>
<reference evidence="1 2" key="1">
    <citation type="journal article" date="2022" name="Genome Biol. Evol.">
        <title>The Spruce Budworm Genome: Reconstructing the Evolutionary History of Antifreeze Proteins.</title>
        <authorList>
            <person name="Beliveau C."/>
            <person name="Gagne P."/>
            <person name="Picq S."/>
            <person name="Vernygora O."/>
            <person name="Keeling C.I."/>
            <person name="Pinkney K."/>
            <person name="Doucet D."/>
            <person name="Wen F."/>
            <person name="Johnston J.S."/>
            <person name="Maaroufi H."/>
            <person name="Boyle B."/>
            <person name="Laroche J."/>
            <person name="Dewar K."/>
            <person name="Juretic N."/>
            <person name="Blackburn G."/>
            <person name="Nisole A."/>
            <person name="Brunet B."/>
            <person name="Brandao M."/>
            <person name="Lumley L."/>
            <person name="Duan J."/>
            <person name="Quan G."/>
            <person name="Lucarotti C.J."/>
            <person name="Roe A.D."/>
            <person name="Sperling F.A.H."/>
            <person name="Levesque R.C."/>
            <person name="Cusson M."/>
        </authorList>
    </citation>
    <scope>NUCLEOTIDE SEQUENCE [LARGE SCALE GENOMIC DNA]</scope>
    <source>
        <strain evidence="1">Glfc:IPQL:Cfum</strain>
    </source>
</reference>
<evidence type="ECO:0000313" key="1">
    <source>
        <dbReference type="EMBL" id="KAI8423975.1"/>
    </source>
</evidence>
<dbReference type="EMBL" id="CM046104">
    <property type="protein sequence ID" value="KAI8423975.1"/>
    <property type="molecule type" value="Genomic_DNA"/>
</dbReference>
<gene>
    <name evidence="1" type="ORF">MSG28_002640</name>
</gene>
<name>A0ACC0JIM9_CHOFU</name>
<keyword evidence="2" id="KW-1185">Reference proteome</keyword>
<protein>
    <submittedName>
        <fullName evidence="1">Uncharacterized protein</fullName>
    </submittedName>
</protein>
<accession>A0ACC0JIM9</accession>
<evidence type="ECO:0000313" key="2">
    <source>
        <dbReference type="Proteomes" id="UP001064048"/>
    </source>
</evidence>
<organism evidence="1 2">
    <name type="scientific">Choristoneura fumiferana</name>
    <name type="common">Spruce budworm moth</name>
    <name type="synonym">Archips fumiferana</name>
    <dbReference type="NCBI Taxonomy" id="7141"/>
    <lineage>
        <taxon>Eukaryota</taxon>
        <taxon>Metazoa</taxon>
        <taxon>Ecdysozoa</taxon>
        <taxon>Arthropoda</taxon>
        <taxon>Hexapoda</taxon>
        <taxon>Insecta</taxon>
        <taxon>Pterygota</taxon>
        <taxon>Neoptera</taxon>
        <taxon>Endopterygota</taxon>
        <taxon>Lepidoptera</taxon>
        <taxon>Glossata</taxon>
        <taxon>Ditrysia</taxon>
        <taxon>Tortricoidea</taxon>
        <taxon>Tortricidae</taxon>
        <taxon>Tortricinae</taxon>
        <taxon>Choristoneura</taxon>
    </lineage>
</organism>
<comment type="caution">
    <text evidence="1">The sequence shown here is derived from an EMBL/GenBank/DDBJ whole genome shotgun (WGS) entry which is preliminary data.</text>
</comment>